<accession>A0A078MIR5</accession>
<dbReference type="EMBL" id="LK391969">
    <property type="protein sequence ID" value="CEF27072.1"/>
    <property type="molecule type" value="Genomic_DNA"/>
</dbReference>
<evidence type="ECO:0000313" key="2">
    <source>
        <dbReference type="EMBL" id="CEA05312.1"/>
    </source>
</evidence>
<feature type="domain" description="Winged helix DNA-binding" evidence="1">
    <location>
        <begin position="12"/>
        <end position="94"/>
    </location>
</feature>
<sequence length="108" mass="11806">MQTPDEIIHQPVRLKIMAALNTLDAGKWLEFVALRAIVQATDGNLGAHLTTLESAGYVLVKKDFAGRKPRTRVCLSAAGREAFSRYVTALHRILAPTDLDPSSSADFK</sequence>
<dbReference type="Gene3D" id="1.10.10.10">
    <property type="entry name" value="Winged helix-like DNA-binding domain superfamily/Winged helix DNA-binding domain"/>
    <property type="match status" value="1"/>
</dbReference>
<proteinExistence type="predicted"/>
<dbReference type="RefSeq" id="WP_044499694.1">
    <property type="nucleotide sequence ID" value="NZ_LK391969.1"/>
</dbReference>
<organism evidence="2">
    <name type="scientific">Pseudomonas saudimassiliensis</name>
    <dbReference type="NCBI Taxonomy" id="1461581"/>
    <lineage>
        <taxon>Bacteria</taxon>
        <taxon>Pseudomonadati</taxon>
        <taxon>Pseudomonadota</taxon>
        <taxon>Gammaproteobacteria</taxon>
        <taxon>Pseudomonadales</taxon>
        <taxon>Pseudomonadaceae</taxon>
        <taxon>Pseudomonas</taxon>
    </lineage>
</organism>
<reference evidence="2" key="1">
    <citation type="submission" date="2014-07" db="EMBL/GenBank/DDBJ databases">
        <authorList>
            <person name="Urmite Genomes Urmite Genomes"/>
        </authorList>
    </citation>
    <scope>NUCLEOTIDE SEQUENCE</scope>
    <source>
        <strain evidence="2">12M76_air</strain>
    </source>
</reference>
<dbReference type="PATRIC" id="fig|1461581.3.peg.1987"/>
<dbReference type="OrthoDB" id="5521380at2"/>
<dbReference type="Pfam" id="PF13601">
    <property type="entry name" value="HTH_34"/>
    <property type="match status" value="1"/>
</dbReference>
<dbReference type="InterPro" id="IPR027395">
    <property type="entry name" value="WH_DNA-bd_dom"/>
</dbReference>
<dbReference type="EMBL" id="LM997413">
    <property type="protein sequence ID" value="CEA05312.1"/>
    <property type="molecule type" value="Genomic_DNA"/>
</dbReference>
<gene>
    <name evidence="2" type="ORF">BN1049_02017</name>
</gene>
<evidence type="ECO:0000259" key="1">
    <source>
        <dbReference type="Pfam" id="PF13601"/>
    </source>
</evidence>
<dbReference type="SUPFAM" id="SSF46785">
    <property type="entry name" value="Winged helix' DNA-binding domain"/>
    <property type="match status" value="1"/>
</dbReference>
<dbReference type="InterPro" id="IPR036390">
    <property type="entry name" value="WH_DNA-bd_sf"/>
</dbReference>
<dbReference type="PANTHER" id="PTHR37318:SF1">
    <property type="entry name" value="BSL7504 PROTEIN"/>
    <property type="match status" value="1"/>
</dbReference>
<dbReference type="PANTHER" id="PTHR37318">
    <property type="entry name" value="BSL7504 PROTEIN"/>
    <property type="match status" value="1"/>
</dbReference>
<dbReference type="InterPro" id="IPR036388">
    <property type="entry name" value="WH-like_DNA-bd_sf"/>
</dbReference>
<protein>
    <recommendedName>
        <fullName evidence="1">Winged helix DNA-binding domain-containing protein</fullName>
    </recommendedName>
</protein>
<dbReference type="AlphaFoldDB" id="A0A078MIR5"/>
<name>A0A078MIR5_9PSED</name>